<sequence>MPSALLTAFTAVTVAVVSSPAVAAGADEPRSRHVVLVDWDGIDPSYLRRASMPNLDALRRRGSLSFATGTYRAISNPNRASLATGAFPSTHHNAAYVYDRASNVITGQNRTINAETIAQSLTRQGRTIASAGWYIVENKGAYYGDPSRLYTQESSCEGNSENAARIIRRQPVRSGPAEVTVPKVPDFLAVYCSEVDTLGHAEGPRSPGIPALLARFDTYLGRIVQATRDAGTFDDTTFVVTSDHGMTAFSRTMHDRLLARLADAGFRAQIVFRGQSPRPDTEVVLAENERAAAVYLRGSATGRRGELHRLFARTRQIARVHDRADLQRLRAAPSEGDFVLEARRPWSFVPPAAMPPAGKEKGAHATLAETRVPLVIAGPGVPRRPPLAPRTVDVIPTISALLGALPPAQAEGRELWRRPAHGTNLPTSAR</sequence>
<proteinExistence type="predicted"/>
<name>A0ABN3PPC5_9ACTN</name>
<reference evidence="2 3" key="1">
    <citation type="journal article" date="2019" name="Int. J. Syst. Evol. Microbiol.">
        <title>The Global Catalogue of Microorganisms (GCM) 10K type strain sequencing project: providing services to taxonomists for standard genome sequencing and annotation.</title>
        <authorList>
            <consortium name="The Broad Institute Genomics Platform"/>
            <consortium name="The Broad Institute Genome Sequencing Center for Infectious Disease"/>
            <person name="Wu L."/>
            <person name="Ma J."/>
        </authorList>
    </citation>
    <scope>NUCLEOTIDE SEQUENCE [LARGE SCALE GENOMIC DNA]</scope>
    <source>
        <strain evidence="2 3">JCM 6833</strain>
    </source>
</reference>
<evidence type="ECO:0008006" key="4">
    <source>
        <dbReference type="Google" id="ProtNLM"/>
    </source>
</evidence>
<evidence type="ECO:0000313" key="2">
    <source>
        <dbReference type="EMBL" id="GAA2595886.1"/>
    </source>
</evidence>
<accession>A0ABN3PPC5</accession>
<dbReference type="Gene3D" id="3.40.720.10">
    <property type="entry name" value="Alkaline Phosphatase, subunit A"/>
    <property type="match status" value="1"/>
</dbReference>
<dbReference type="InterPro" id="IPR002591">
    <property type="entry name" value="Phosphodiest/P_Trfase"/>
</dbReference>
<dbReference type="PANTHER" id="PTHR10151:SF120">
    <property type="entry name" value="BIS(5'-ADENOSYL)-TRIPHOSPHATASE"/>
    <property type="match status" value="1"/>
</dbReference>
<dbReference type="SUPFAM" id="SSF53649">
    <property type="entry name" value="Alkaline phosphatase-like"/>
    <property type="match status" value="1"/>
</dbReference>
<feature type="signal peptide" evidence="1">
    <location>
        <begin position="1"/>
        <end position="23"/>
    </location>
</feature>
<keyword evidence="1" id="KW-0732">Signal</keyword>
<protein>
    <recommendedName>
        <fullName evidence="4">Alkaline phosphatase family protein</fullName>
    </recommendedName>
</protein>
<gene>
    <name evidence="2" type="ORF">GCM10010411_31680</name>
</gene>
<comment type="caution">
    <text evidence="2">The sequence shown here is derived from an EMBL/GenBank/DDBJ whole genome shotgun (WGS) entry which is preliminary data.</text>
</comment>
<organism evidence="2 3">
    <name type="scientific">Actinomadura fulvescens</name>
    <dbReference type="NCBI Taxonomy" id="46160"/>
    <lineage>
        <taxon>Bacteria</taxon>
        <taxon>Bacillati</taxon>
        <taxon>Actinomycetota</taxon>
        <taxon>Actinomycetes</taxon>
        <taxon>Streptosporangiales</taxon>
        <taxon>Thermomonosporaceae</taxon>
        <taxon>Actinomadura</taxon>
    </lineage>
</organism>
<evidence type="ECO:0000256" key="1">
    <source>
        <dbReference type="SAM" id="SignalP"/>
    </source>
</evidence>
<dbReference type="Pfam" id="PF01663">
    <property type="entry name" value="Phosphodiest"/>
    <property type="match status" value="1"/>
</dbReference>
<keyword evidence="3" id="KW-1185">Reference proteome</keyword>
<dbReference type="InterPro" id="IPR017850">
    <property type="entry name" value="Alkaline_phosphatase_core_sf"/>
</dbReference>
<evidence type="ECO:0000313" key="3">
    <source>
        <dbReference type="Proteomes" id="UP001501509"/>
    </source>
</evidence>
<dbReference type="PANTHER" id="PTHR10151">
    <property type="entry name" value="ECTONUCLEOTIDE PYROPHOSPHATASE/PHOSPHODIESTERASE"/>
    <property type="match status" value="1"/>
</dbReference>
<dbReference type="Proteomes" id="UP001501509">
    <property type="component" value="Unassembled WGS sequence"/>
</dbReference>
<feature type="chain" id="PRO_5045471504" description="Alkaline phosphatase family protein" evidence="1">
    <location>
        <begin position="24"/>
        <end position="430"/>
    </location>
</feature>
<dbReference type="RefSeq" id="WP_344541548.1">
    <property type="nucleotide sequence ID" value="NZ_BAAATD010000003.1"/>
</dbReference>
<dbReference type="EMBL" id="BAAATD010000003">
    <property type="protein sequence ID" value="GAA2595886.1"/>
    <property type="molecule type" value="Genomic_DNA"/>
</dbReference>